<name>A0A6J4H255_9MICC</name>
<sequence>MVNCATAAFLRTGPRFLFQPIPPALPMTAEKVKIVLWK</sequence>
<accession>A0A6J4H255</accession>
<gene>
    <name evidence="1" type="ORF">AVDCRST_MAG83-31</name>
</gene>
<proteinExistence type="predicted"/>
<reference evidence="1" key="1">
    <citation type="submission" date="2020-02" db="EMBL/GenBank/DDBJ databases">
        <authorList>
            <person name="Meier V. D."/>
        </authorList>
    </citation>
    <scope>NUCLEOTIDE SEQUENCE</scope>
    <source>
        <strain evidence="1">AVDCRST_MAG83</strain>
    </source>
</reference>
<protein>
    <submittedName>
        <fullName evidence="1">Uncharacterized protein</fullName>
    </submittedName>
</protein>
<dbReference type="AlphaFoldDB" id="A0A6J4H255"/>
<evidence type="ECO:0000313" key="1">
    <source>
        <dbReference type="EMBL" id="CAA9212293.1"/>
    </source>
</evidence>
<dbReference type="EMBL" id="CADCTE010000006">
    <property type="protein sequence ID" value="CAA9212293.1"/>
    <property type="molecule type" value="Genomic_DNA"/>
</dbReference>
<organism evidence="1">
    <name type="scientific">uncultured Arthrobacter sp</name>
    <dbReference type="NCBI Taxonomy" id="114050"/>
    <lineage>
        <taxon>Bacteria</taxon>
        <taxon>Bacillati</taxon>
        <taxon>Actinomycetota</taxon>
        <taxon>Actinomycetes</taxon>
        <taxon>Micrococcales</taxon>
        <taxon>Micrococcaceae</taxon>
        <taxon>Arthrobacter</taxon>
        <taxon>environmental samples</taxon>
    </lineage>
</organism>